<feature type="non-terminal residue" evidence="3">
    <location>
        <position position="85"/>
    </location>
</feature>
<name>A0A1V9YTB7_9STRA</name>
<dbReference type="EMBL" id="JNBS01002901">
    <property type="protein sequence ID" value="OQR89015.1"/>
    <property type="molecule type" value="Genomic_DNA"/>
</dbReference>
<keyword evidence="4" id="KW-1185">Reference proteome</keyword>
<dbReference type="Proteomes" id="UP000243217">
    <property type="component" value="Unassembled WGS sequence"/>
</dbReference>
<protein>
    <recommendedName>
        <fullName evidence="5">Secreted protein</fullName>
    </recommendedName>
</protein>
<organism evidence="3 4">
    <name type="scientific">Thraustotheca clavata</name>
    <dbReference type="NCBI Taxonomy" id="74557"/>
    <lineage>
        <taxon>Eukaryota</taxon>
        <taxon>Sar</taxon>
        <taxon>Stramenopiles</taxon>
        <taxon>Oomycota</taxon>
        <taxon>Saprolegniomycetes</taxon>
        <taxon>Saprolegniales</taxon>
        <taxon>Achlyaceae</taxon>
        <taxon>Thraustotheca</taxon>
    </lineage>
</organism>
<comment type="caution">
    <text evidence="3">The sequence shown here is derived from an EMBL/GenBank/DDBJ whole genome shotgun (WGS) entry which is preliminary data.</text>
</comment>
<evidence type="ECO:0008006" key="5">
    <source>
        <dbReference type="Google" id="ProtNLM"/>
    </source>
</evidence>
<proteinExistence type="predicted"/>
<feature type="signal peptide" evidence="2">
    <location>
        <begin position="1"/>
        <end position="19"/>
    </location>
</feature>
<feature type="region of interest" description="Disordered" evidence="1">
    <location>
        <begin position="19"/>
        <end position="38"/>
    </location>
</feature>
<evidence type="ECO:0000313" key="3">
    <source>
        <dbReference type="EMBL" id="OQR89015.1"/>
    </source>
</evidence>
<keyword evidence="2" id="KW-0732">Signal</keyword>
<evidence type="ECO:0000256" key="2">
    <source>
        <dbReference type="SAM" id="SignalP"/>
    </source>
</evidence>
<feature type="chain" id="PRO_5012099513" description="Secreted protein" evidence="2">
    <location>
        <begin position="20"/>
        <end position="85"/>
    </location>
</feature>
<reference evidence="3 4" key="1">
    <citation type="journal article" date="2014" name="Genome Biol. Evol.">
        <title>The secreted proteins of Achlya hypogyna and Thraustotheca clavata identify the ancestral oomycete secretome and reveal gene acquisitions by horizontal gene transfer.</title>
        <authorList>
            <person name="Misner I."/>
            <person name="Blouin N."/>
            <person name="Leonard G."/>
            <person name="Richards T.A."/>
            <person name="Lane C.E."/>
        </authorList>
    </citation>
    <scope>NUCLEOTIDE SEQUENCE [LARGE SCALE GENOMIC DNA]</scope>
    <source>
        <strain evidence="3 4">ATCC 34112</strain>
    </source>
</reference>
<evidence type="ECO:0000256" key="1">
    <source>
        <dbReference type="SAM" id="MobiDB-lite"/>
    </source>
</evidence>
<evidence type="ECO:0000313" key="4">
    <source>
        <dbReference type="Proteomes" id="UP000243217"/>
    </source>
</evidence>
<sequence>MHFRYIALVFAATVGTAASEHHHHHHHHHHRHHDSEEACTNVSVQGDATYCIEGPICSGTSGSGKCPKKGDAAVADCLANLKSYV</sequence>
<feature type="compositionally biased region" description="Basic residues" evidence="1">
    <location>
        <begin position="21"/>
        <end position="32"/>
    </location>
</feature>
<accession>A0A1V9YTB7</accession>
<dbReference type="OrthoDB" id="167956at2759"/>
<dbReference type="AlphaFoldDB" id="A0A1V9YTB7"/>
<gene>
    <name evidence="3" type="ORF">THRCLA_22764</name>
</gene>